<evidence type="ECO:0000313" key="2">
    <source>
        <dbReference type="EMBL" id="USQ80395.1"/>
    </source>
</evidence>
<dbReference type="Proteomes" id="UP001056455">
    <property type="component" value="Chromosome"/>
</dbReference>
<dbReference type="Pfam" id="PF01047">
    <property type="entry name" value="MarR"/>
    <property type="match status" value="1"/>
</dbReference>
<accession>A0ABY4YUG9</accession>
<feature type="domain" description="HTH marR-type" evidence="1">
    <location>
        <begin position="1"/>
        <end position="145"/>
    </location>
</feature>
<gene>
    <name evidence="2" type="ORF">NF556_01640</name>
</gene>
<evidence type="ECO:0000313" key="3">
    <source>
        <dbReference type="Proteomes" id="UP001056455"/>
    </source>
</evidence>
<dbReference type="InterPro" id="IPR036390">
    <property type="entry name" value="WH_DNA-bd_sf"/>
</dbReference>
<dbReference type="PANTHER" id="PTHR33164">
    <property type="entry name" value="TRANSCRIPTIONAL REGULATOR, MARR FAMILY"/>
    <property type="match status" value="1"/>
</dbReference>
<dbReference type="RefSeq" id="WP_252593771.1">
    <property type="nucleotide sequence ID" value="NZ_CP099489.1"/>
</dbReference>
<proteinExistence type="predicted"/>
<dbReference type="InterPro" id="IPR036388">
    <property type="entry name" value="WH-like_DNA-bd_sf"/>
</dbReference>
<dbReference type="InterPro" id="IPR000835">
    <property type="entry name" value="HTH_MarR-typ"/>
</dbReference>
<dbReference type="SMART" id="SM00347">
    <property type="entry name" value="HTH_MARR"/>
    <property type="match status" value="1"/>
</dbReference>
<organism evidence="2 3">
    <name type="scientific">Ornithinimicrobium faecis</name>
    <dbReference type="NCBI Taxonomy" id="2934158"/>
    <lineage>
        <taxon>Bacteria</taxon>
        <taxon>Bacillati</taxon>
        <taxon>Actinomycetota</taxon>
        <taxon>Actinomycetes</taxon>
        <taxon>Micrococcales</taxon>
        <taxon>Ornithinimicrobiaceae</taxon>
        <taxon>Ornithinimicrobium</taxon>
    </lineage>
</organism>
<dbReference type="SUPFAM" id="SSF46785">
    <property type="entry name" value="Winged helix' DNA-binding domain"/>
    <property type="match status" value="1"/>
</dbReference>
<name>A0ABY4YUG9_9MICO</name>
<reference evidence="2" key="1">
    <citation type="submission" date="2022-06" db="EMBL/GenBank/DDBJ databases">
        <title>Ornithinimicrobium HY1793.</title>
        <authorList>
            <person name="Huang Y."/>
        </authorList>
    </citation>
    <scope>NUCLEOTIDE SEQUENCE</scope>
    <source>
        <strain evidence="2">HY1793</strain>
    </source>
</reference>
<dbReference type="PRINTS" id="PR00598">
    <property type="entry name" value="HTHMARR"/>
</dbReference>
<evidence type="ECO:0000259" key="1">
    <source>
        <dbReference type="PROSITE" id="PS50995"/>
    </source>
</evidence>
<dbReference type="Gene3D" id="1.10.10.10">
    <property type="entry name" value="Winged helix-like DNA-binding domain superfamily/Winged helix DNA-binding domain"/>
    <property type="match status" value="1"/>
</dbReference>
<dbReference type="PROSITE" id="PS50995">
    <property type="entry name" value="HTH_MARR_2"/>
    <property type="match status" value="1"/>
</dbReference>
<keyword evidence="3" id="KW-1185">Reference proteome</keyword>
<protein>
    <submittedName>
        <fullName evidence="2">MarR family transcriptional regulator</fullName>
    </submittedName>
</protein>
<dbReference type="EMBL" id="CP099489">
    <property type="protein sequence ID" value="USQ80395.1"/>
    <property type="molecule type" value="Genomic_DNA"/>
</dbReference>
<dbReference type="PANTHER" id="PTHR33164:SF43">
    <property type="entry name" value="HTH-TYPE TRANSCRIPTIONAL REPRESSOR YETL"/>
    <property type="match status" value="1"/>
</dbReference>
<sequence>MDTAIADLDEAVVGFRAATQRPAYRQRLLKDIDFEGGIASLRLMRSVERESADGTGPSIRQVATDLGVEHSTASRSVDALVRADMLSRSRCSDDQRQTRLHLTERGRASLEATTARRQEVLASLVDDWDEADVHTLTRLLDRLRHGFDEEFGRR</sequence>
<dbReference type="InterPro" id="IPR039422">
    <property type="entry name" value="MarR/SlyA-like"/>
</dbReference>